<comment type="caution">
    <text evidence="3">The sequence shown here is derived from an EMBL/GenBank/DDBJ whole genome shotgun (WGS) entry which is preliminary data.</text>
</comment>
<keyword evidence="2" id="KW-0342">GTP-binding</keyword>
<evidence type="ECO:0000313" key="4">
    <source>
        <dbReference type="Proteomes" id="UP001469553"/>
    </source>
</evidence>
<protein>
    <submittedName>
        <fullName evidence="3">Uncharacterized protein</fullName>
    </submittedName>
</protein>
<feature type="non-terminal residue" evidence="3">
    <location>
        <position position="1"/>
    </location>
</feature>
<dbReference type="SUPFAM" id="SSF52540">
    <property type="entry name" value="P-loop containing nucleoside triphosphate hydrolases"/>
    <property type="match status" value="2"/>
</dbReference>
<keyword evidence="1" id="KW-0547">Nucleotide-binding</keyword>
<reference evidence="3 4" key="1">
    <citation type="submission" date="2021-06" db="EMBL/GenBank/DDBJ databases">
        <authorList>
            <person name="Palmer J.M."/>
        </authorList>
    </citation>
    <scope>NUCLEOTIDE SEQUENCE [LARGE SCALE GENOMIC DNA]</scope>
    <source>
        <strain evidence="3 4">AS_MEX2019</strain>
        <tissue evidence="3">Muscle</tissue>
    </source>
</reference>
<evidence type="ECO:0000256" key="2">
    <source>
        <dbReference type="ARBA" id="ARBA00023134"/>
    </source>
</evidence>
<evidence type="ECO:0000256" key="1">
    <source>
        <dbReference type="ARBA" id="ARBA00022741"/>
    </source>
</evidence>
<dbReference type="PROSITE" id="PS51419">
    <property type="entry name" value="RAB"/>
    <property type="match status" value="1"/>
</dbReference>
<organism evidence="3 4">
    <name type="scientific">Ameca splendens</name>
    <dbReference type="NCBI Taxonomy" id="208324"/>
    <lineage>
        <taxon>Eukaryota</taxon>
        <taxon>Metazoa</taxon>
        <taxon>Chordata</taxon>
        <taxon>Craniata</taxon>
        <taxon>Vertebrata</taxon>
        <taxon>Euteleostomi</taxon>
        <taxon>Actinopterygii</taxon>
        <taxon>Neopterygii</taxon>
        <taxon>Teleostei</taxon>
        <taxon>Neoteleostei</taxon>
        <taxon>Acanthomorphata</taxon>
        <taxon>Ovalentaria</taxon>
        <taxon>Atherinomorphae</taxon>
        <taxon>Cyprinodontiformes</taxon>
        <taxon>Goodeidae</taxon>
        <taxon>Ameca</taxon>
    </lineage>
</organism>
<accession>A0ABV0YMZ3</accession>
<dbReference type="Pfam" id="PF00071">
    <property type="entry name" value="Ras"/>
    <property type="match status" value="1"/>
</dbReference>
<dbReference type="InterPro" id="IPR050227">
    <property type="entry name" value="Rab"/>
</dbReference>
<dbReference type="PANTHER" id="PTHR47977">
    <property type="entry name" value="RAS-RELATED PROTEIN RAB"/>
    <property type="match status" value="1"/>
</dbReference>
<dbReference type="Proteomes" id="UP001469553">
    <property type="component" value="Unassembled WGS sequence"/>
</dbReference>
<dbReference type="InterPro" id="IPR001806">
    <property type="entry name" value="Small_GTPase"/>
</dbReference>
<gene>
    <name evidence="3" type="ORF">AMECASPLE_011723</name>
</gene>
<sequence>YYRNTHGVIIVYDVTNPESFVNVKRWLNEISDNCDSVCKILGRSAANWTKNTSALCEVCTPLRFFTNLESISLRFYVVHYYEEEGKPVFSIFYTQKSENCDVHLCSAL</sequence>
<dbReference type="Gene3D" id="3.40.50.300">
    <property type="entry name" value="P-loop containing nucleotide triphosphate hydrolases"/>
    <property type="match status" value="1"/>
</dbReference>
<name>A0ABV0YMZ3_9TELE</name>
<keyword evidence="4" id="KW-1185">Reference proteome</keyword>
<dbReference type="EMBL" id="JAHRIP010038334">
    <property type="protein sequence ID" value="MEQ2295213.1"/>
    <property type="molecule type" value="Genomic_DNA"/>
</dbReference>
<dbReference type="InterPro" id="IPR027417">
    <property type="entry name" value="P-loop_NTPase"/>
</dbReference>
<proteinExistence type="predicted"/>
<evidence type="ECO:0000313" key="3">
    <source>
        <dbReference type="EMBL" id="MEQ2295213.1"/>
    </source>
</evidence>